<proteinExistence type="predicted"/>
<protein>
    <submittedName>
        <fullName evidence="2">Restriction enzyme</fullName>
    </submittedName>
</protein>
<name>A0A8S5S1P2_9CAUD</name>
<dbReference type="EMBL" id="BK032513">
    <property type="protein sequence ID" value="DAF44857.1"/>
    <property type="molecule type" value="Genomic_DNA"/>
</dbReference>
<feature type="domain" description="DUF2726" evidence="1">
    <location>
        <begin position="212"/>
        <end position="275"/>
    </location>
</feature>
<dbReference type="InterPro" id="IPR024402">
    <property type="entry name" value="DUF2726"/>
</dbReference>
<evidence type="ECO:0000313" key="2">
    <source>
        <dbReference type="EMBL" id="DAF44857.1"/>
    </source>
</evidence>
<evidence type="ECO:0000259" key="1">
    <source>
        <dbReference type="Pfam" id="PF10881"/>
    </source>
</evidence>
<sequence length="316" mass="37589">MGSEKPINLVYHCPIHGDTYTTINAKNICKPYFLPCKKCQSIRKSQSAKKADKKNKQFYYDRLVKYCKERGGNVLETEWTRAKDIYHFKCVNPDHPIFTTTADALYSGEHWCPYCSGRAGDFQNELTKLCEEKDGKLLSEYKSAGEYVTVRCNKHNYIWDILPNNIKKGRWCPICNMGFNENVVYDYLINMHCNFEIQYSFDDLMGDNNEKLRFDFAILNSDNSLVYLIEIDDEEHKDHHFGNSPRQIQRQKAIQRDIQKNEYCKKHNIPLYRMEVPFRCFKKWSYEDYYRYINTELKRFIEMANKQGGINVRYTD</sequence>
<organism evidence="2">
    <name type="scientific">Siphoviridae sp. ctCIv11</name>
    <dbReference type="NCBI Taxonomy" id="2827806"/>
    <lineage>
        <taxon>Viruses</taxon>
        <taxon>Duplodnaviria</taxon>
        <taxon>Heunggongvirae</taxon>
        <taxon>Uroviricota</taxon>
        <taxon>Caudoviricetes</taxon>
    </lineage>
</organism>
<dbReference type="Gene3D" id="3.40.960.10">
    <property type="entry name" value="VSR Endonuclease"/>
    <property type="match status" value="1"/>
</dbReference>
<reference evidence="2" key="1">
    <citation type="journal article" date="2021" name="Proc. Natl. Acad. Sci. U.S.A.">
        <title>A Catalog of Tens of Thousands of Viruses from Human Metagenomes Reveals Hidden Associations with Chronic Diseases.</title>
        <authorList>
            <person name="Tisza M.J."/>
            <person name="Buck C.B."/>
        </authorList>
    </citation>
    <scope>NUCLEOTIDE SEQUENCE</scope>
    <source>
        <strain evidence="2">CtCIv11</strain>
    </source>
</reference>
<dbReference type="Pfam" id="PF10881">
    <property type="entry name" value="DUF2726"/>
    <property type="match status" value="1"/>
</dbReference>
<accession>A0A8S5S1P2</accession>